<protein>
    <recommendedName>
        <fullName evidence="15">TonB-dependent receptor</fullName>
    </recommendedName>
</protein>
<keyword evidence="3 8" id="KW-1134">Transmembrane beta strand</keyword>
<evidence type="ECO:0000256" key="1">
    <source>
        <dbReference type="ARBA" id="ARBA00004571"/>
    </source>
</evidence>
<comment type="subcellular location">
    <subcellularLocation>
        <location evidence="1 8">Cell outer membrane</location>
        <topology evidence="1 8">Multi-pass membrane protein</topology>
    </subcellularLocation>
</comment>
<feature type="domain" description="TonB-dependent receptor-like beta-barrel" evidence="11">
    <location>
        <begin position="394"/>
        <end position="919"/>
    </location>
</feature>
<gene>
    <name evidence="13" type="ORF">TS85_13225</name>
</gene>
<feature type="signal peptide" evidence="10">
    <location>
        <begin position="1"/>
        <end position="32"/>
    </location>
</feature>
<reference evidence="13 14" key="2">
    <citation type="submission" date="2015-02" db="EMBL/GenBank/DDBJ databases">
        <title>The complete genome of Sphingomonas hengshuiensis sp. WHSC-8 isolated from soil of Hengshui Lake.</title>
        <authorList>
            <person name="Wei S."/>
            <person name="Guo J."/>
            <person name="Su C."/>
            <person name="Wu R."/>
            <person name="Zhang Z."/>
            <person name="Liang K."/>
            <person name="Li H."/>
            <person name="Wang T."/>
            <person name="Liu H."/>
            <person name="Zhang C."/>
            <person name="Li Z."/>
            <person name="Wang Q."/>
            <person name="Meng J."/>
        </authorList>
    </citation>
    <scope>NUCLEOTIDE SEQUENCE [LARGE SCALE GENOMIC DNA]</scope>
    <source>
        <strain evidence="13 14">WHSC-8</strain>
    </source>
</reference>
<keyword evidence="14" id="KW-1185">Reference proteome</keyword>
<organism evidence="13 14">
    <name type="scientific">Sphingomonas hengshuiensis</name>
    <dbReference type="NCBI Taxonomy" id="1609977"/>
    <lineage>
        <taxon>Bacteria</taxon>
        <taxon>Pseudomonadati</taxon>
        <taxon>Pseudomonadota</taxon>
        <taxon>Alphaproteobacteria</taxon>
        <taxon>Sphingomonadales</taxon>
        <taxon>Sphingomonadaceae</taxon>
        <taxon>Sphingomonas</taxon>
    </lineage>
</organism>
<evidence type="ECO:0000313" key="13">
    <source>
        <dbReference type="EMBL" id="AJP72531.1"/>
    </source>
</evidence>
<dbReference type="PANTHER" id="PTHR47234">
    <property type="match status" value="1"/>
</dbReference>
<dbReference type="EMBL" id="CP010836">
    <property type="protein sequence ID" value="AJP72531.1"/>
    <property type="molecule type" value="Genomic_DNA"/>
</dbReference>
<sequence length="957" mass="101448">MKAKHSIGTRASKMVSASLLVMCMLHGGAAHAQDSGASGPQADQSTDMSQEEAIIVTGTRIEGVAPVGSAVIPITRDDIQRLGVSTTNDALRKLPQVVNFGGSNDQAGGSQIQNTSLNSFFAKSVNLRGLGTAATLSLVNNHRVAPQGANGQLFDADNIPGIALERIEVVADGGSAIYGSDAVGGVVNYILRRPANILEVQARVGIADSVEEYIGSAALGRSWGSGGFFVAYEYQKRTALEAGDRPDLYNSDLSPFGGGLNPTFSNPGNVQLSSGGTAYGIPAGQNGVGVTLGDLTTGVNRQSQWLGSDAAPSGERHSVTATFRQALGDSITFNLDGFYSKRSYVFRDQAQNATLSVPSNNPFSPCNPAAVDDSATLDCPTNGTVTVTYNFLNDLGPTINTGSEALWSLAGGFDADLGSSWNANVTGYYSKNYGESRVTNQINTNGLNRVLGTTVAGVAKPTDVAFFNPFCDGNSHDCNSEATLAQFRATTQTISKFELYGGTANIGGSLFSLGGGDVRAAVGGEYHHDYLFGNGQYSNTRTANVGVFSGIPVGSSREVKSAYAELFVPLFGASNAVAGLHQLEFSAAVRYDHYSDVGDTTNPKFGVNYSPVPGLRFRGSYGTSFRAPTLVDANKYATAGFLPRVNSGSAVGLSPANGTFTYVYPIGGNPDLKPEKATTWSLGIETDSKLVPGLNFSLTYYNILYEDKVDVAAYNAPIGAVLNSGFYDDFIVFNPVYFPTKSTMTLAQYVAYWNTLTADPQLPVLGVVDPTTVIAIVDARRNNSGVVRTDGLDLSINYLAETGWANYRFGAMGNYVFSYNTSPVPAAPSRNQVNNFGFPARFSGRIELGIDKGGFSATAFINYVNKRTITRDYLPAAVPDKYMNIAANTTVDLTLSYRFEGESGWLTKGLGISLSALNLFDKDPPLVVNAGDRPIRFDSSYSSSLGRFVSLQLSKKF</sequence>
<dbReference type="PROSITE" id="PS52016">
    <property type="entry name" value="TONB_DEPENDENT_REC_3"/>
    <property type="match status" value="1"/>
</dbReference>
<evidence type="ECO:0000256" key="3">
    <source>
        <dbReference type="ARBA" id="ARBA00022452"/>
    </source>
</evidence>
<dbReference type="InterPro" id="IPR037066">
    <property type="entry name" value="Plug_dom_sf"/>
</dbReference>
<evidence type="ECO:0000256" key="2">
    <source>
        <dbReference type="ARBA" id="ARBA00022448"/>
    </source>
</evidence>
<name>A0A7U4J958_9SPHN</name>
<dbReference type="Gene3D" id="2.170.130.10">
    <property type="entry name" value="TonB-dependent receptor, plug domain"/>
    <property type="match status" value="1"/>
</dbReference>
<evidence type="ECO:0000256" key="4">
    <source>
        <dbReference type="ARBA" id="ARBA00022692"/>
    </source>
</evidence>
<feature type="domain" description="TonB-dependent receptor plug" evidence="12">
    <location>
        <begin position="70"/>
        <end position="186"/>
    </location>
</feature>
<dbReference type="InterPro" id="IPR039426">
    <property type="entry name" value="TonB-dep_rcpt-like"/>
</dbReference>
<keyword evidence="6 8" id="KW-0472">Membrane</keyword>
<keyword evidence="5 9" id="KW-0798">TonB box</keyword>
<keyword evidence="10" id="KW-0732">Signal</keyword>
<comment type="similarity">
    <text evidence="8 9">Belongs to the TonB-dependent receptor family.</text>
</comment>
<dbReference type="InterPro" id="IPR000531">
    <property type="entry name" value="Beta-barrel_TonB"/>
</dbReference>
<dbReference type="Proteomes" id="UP000032300">
    <property type="component" value="Chromosome"/>
</dbReference>
<dbReference type="AlphaFoldDB" id="A0A7U4J958"/>
<dbReference type="Gene3D" id="2.40.170.20">
    <property type="entry name" value="TonB-dependent receptor, beta-barrel domain"/>
    <property type="match status" value="1"/>
</dbReference>
<keyword evidence="2 8" id="KW-0813">Transport</keyword>
<keyword evidence="4 8" id="KW-0812">Transmembrane</keyword>
<evidence type="ECO:0000256" key="6">
    <source>
        <dbReference type="ARBA" id="ARBA00023136"/>
    </source>
</evidence>
<dbReference type="SUPFAM" id="SSF56935">
    <property type="entry name" value="Porins"/>
    <property type="match status" value="1"/>
</dbReference>
<evidence type="ECO:0000256" key="9">
    <source>
        <dbReference type="RuleBase" id="RU003357"/>
    </source>
</evidence>
<keyword evidence="7 8" id="KW-0998">Cell outer membrane</keyword>
<dbReference type="KEGG" id="sphi:TS85_13225"/>
<dbReference type="Pfam" id="PF07715">
    <property type="entry name" value="Plug"/>
    <property type="match status" value="1"/>
</dbReference>
<accession>A0A7U4J958</accession>
<dbReference type="GO" id="GO:0009279">
    <property type="term" value="C:cell outer membrane"/>
    <property type="evidence" value="ECO:0007669"/>
    <property type="project" value="UniProtKB-SubCell"/>
</dbReference>
<feature type="chain" id="PRO_5031221391" description="TonB-dependent receptor" evidence="10">
    <location>
        <begin position="33"/>
        <end position="957"/>
    </location>
</feature>
<dbReference type="PANTHER" id="PTHR47234:SF2">
    <property type="entry name" value="TONB-DEPENDENT RECEPTOR"/>
    <property type="match status" value="1"/>
</dbReference>
<dbReference type="Pfam" id="PF00593">
    <property type="entry name" value="TonB_dep_Rec_b-barrel"/>
    <property type="match status" value="1"/>
</dbReference>
<evidence type="ECO:0000313" key="14">
    <source>
        <dbReference type="Proteomes" id="UP000032300"/>
    </source>
</evidence>
<evidence type="ECO:0008006" key="15">
    <source>
        <dbReference type="Google" id="ProtNLM"/>
    </source>
</evidence>
<proteinExistence type="inferred from homology"/>
<evidence type="ECO:0000256" key="7">
    <source>
        <dbReference type="ARBA" id="ARBA00023237"/>
    </source>
</evidence>
<evidence type="ECO:0000259" key="11">
    <source>
        <dbReference type="Pfam" id="PF00593"/>
    </source>
</evidence>
<reference evidence="13 14" key="1">
    <citation type="journal article" date="2015" name="Int. J. Syst. Evol. Microbiol.">
        <title>Sphingomonas hengshuiensis sp. nov., isolated from lake wetland.</title>
        <authorList>
            <person name="Wei S."/>
            <person name="Wang T."/>
            <person name="Liu H."/>
            <person name="Zhang C."/>
            <person name="Guo J."/>
            <person name="Wang Q."/>
            <person name="Liang K."/>
            <person name="Zhang Z."/>
        </authorList>
    </citation>
    <scope>NUCLEOTIDE SEQUENCE [LARGE SCALE GENOMIC DNA]</scope>
    <source>
        <strain evidence="13 14">WHSC-8</strain>
    </source>
</reference>
<dbReference type="InterPro" id="IPR036942">
    <property type="entry name" value="Beta-barrel_TonB_sf"/>
</dbReference>
<evidence type="ECO:0000256" key="8">
    <source>
        <dbReference type="PROSITE-ProRule" id="PRU01360"/>
    </source>
</evidence>
<dbReference type="InterPro" id="IPR012910">
    <property type="entry name" value="Plug_dom"/>
</dbReference>
<evidence type="ECO:0000256" key="10">
    <source>
        <dbReference type="SAM" id="SignalP"/>
    </source>
</evidence>
<evidence type="ECO:0000256" key="5">
    <source>
        <dbReference type="ARBA" id="ARBA00023077"/>
    </source>
</evidence>
<evidence type="ECO:0000259" key="12">
    <source>
        <dbReference type="Pfam" id="PF07715"/>
    </source>
</evidence>
<dbReference type="RefSeq" id="WP_044332766.1">
    <property type="nucleotide sequence ID" value="NZ_CP010836.1"/>
</dbReference>